<dbReference type="Gene3D" id="3.20.20.140">
    <property type="entry name" value="Metal-dependent hydrolases"/>
    <property type="match status" value="1"/>
</dbReference>
<dbReference type="AlphaFoldDB" id="A0A1I5FZN8"/>
<evidence type="ECO:0000313" key="2">
    <source>
        <dbReference type="Proteomes" id="UP000198806"/>
    </source>
</evidence>
<accession>A0A1I5FZN8</accession>
<dbReference type="EMBL" id="FOWD01000016">
    <property type="protein sequence ID" value="SFO29106.1"/>
    <property type="molecule type" value="Genomic_DNA"/>
</dbReference>
<evidence type="ECO:0000313" key="1">
    <source>
        <dbReference type="EMBL" id="SFO29106.1"/>
    </source>
</evidence>
<dbReference type="STRING" id="1527.SAMN04489757_11691"/>
<name>A0A1I5FZN8_9FIRM</name>
<reference evidence="1 2" key="1">
    <citation type="submission" date="2016-10" db="EMBL/GenBank/DDBJ databases">
        <authorList>
            <person name="de Groot N.N."/>
        </authorList>
    </citation>
    <scope>NUCLEOTIDE SEQUENCE [LARGE SCALE GENOMIC DNA]</scope>
    <source>
        <strain evidence="1 2">DSM 1283</strain>
    </source>
</reference>
<sequence>MNERDFSVPEFKNYLSMMNSRGITSIKEMGFDDYYDFTEVLKELEEKEELTARVHFMSQPVSALMNLEYGQKMRNMLKDEFVRFSGFNQMTDGSISQLKGDMKQPYLCKNTCCAKNVNGKA</sequence>
<dbReference type="Proteomes" id="UP000198806">
    <property type="component" value="Unassembled WGS sequence"/>
</dbReference>
<proteinExistence type="predicted"/>
<dbReference type="OrthoDB" id="9767366at2"/>
<organism evidence="1 2">
    <name type="scientific">Anaerocolumna aminovalerica</name>
    <dbReference type="NCBI Taxonomy" id="1527"/>
    <lineage>
        <taxon>Bacteria</taxon>
        <taxon>Bacillati</taxon>
        <taxon>Bacillota</taxon>
        <taxon>Clostridia</taxon>
        <taxon>Lachnospirales</taxon>
        <taxon>Lachnospiraceae</taxon>
        <taxon>Anaerocolumna</taxon>
    </lineage>
</organism>
<gene>
    <name evidence="1" type="ORF">SAMN04489757_11691</name>
</gene>
<keyword evidence="2" id="KW-1185">Reference proteome</keyword>
<dbReference type="RefSeq" id="WP_091686831.1">
    <property type="nucleotide sequence ID" value="NZ_BAABFM010000020.1"/>
</dbReference>
<protein>
    <submittedName>
        <fullName evidence="1">Uncharacterized protein</fullName>
    </submittedName>
</protein>